<keyword evidence="5" id="KW-0133">Cell shape</keyword>
<dbReference type="Gene3D" id="1.10.1760.20">
    <property type="match status" value="1"/>
</dbReference>
<proteinExistence type="inferred from homology"/>
<evidence type="ECO:0000256" key="4">
    <source>
        <dbReference type="ARBA" id="ARBA00022692"/>
    </source>
</evidence>
<keyword evidence="4 8" id="KW-0812">Transmembrane</keyword>
<dbReference type="PIRSF" id="PIRSF037497">
    <property type="entry name" value="MreD_Clostridium/Treponema_prd"/>
    <property type="match status" value="1"/>
</dbReference>
<reference evidence="9 10" key="1">
    <citation type="submission" date="2016-11" db="EMBL/GenBank/DDBJ databases">
        <authorList>
            <person name="Jaros S."/>
            <person name="Januszkiewicz K."/>
            <person name="Wedrychowicz H."/>
        </authorList>
    </citation>
    <scope>NUCLEOTIDE SEQUENCE [LARGE SCALE GENOMIC DNA]</scope>
    <source>
        <strain evidence="9 10">DSM 10502</strain>
    </source>
</reference>
<gene>
    <name evidence="9" type="ORF">SAMN02745190_02301</name>
</gene>
<dbReference type="Proteomes" id="UP000184404">
    <property type="component" value="Unassembled WGS sequence"/>
</dbReference>
<dbReference type="EMBL" id="FQUG01000012">
    <property type="protein sequence ID" value="SHF29174.1"/>
    <property type="molecule type" value="Genomic_DNA"/>
</dbReference>
<dbReference type="NCBIfam" id="TIGR03426">
    <property type="entry name" value="shape_MreD"/>
    <property type="match status" value="1"/>
</dbReference>
<evidence type="ECO:0000313" key="9">
    <source>
        <dbReference type="EMBL" id="SHF29174.1"/>
    </source>
</evidence>
<comment type="subcellular location">
    <subcellularLocation>
        <location evidence="1">Cell membrane</location>
        <topology evidence="1">Multi-pass membrane protein</topology>
    </subcellularLocation>
</comment>
<dbReference type="GO" id="GO:0005886">
    <property type="term" value="C:plasma membrane"/>
    <property type="evidence" value="ECO:0007669"/>
    <property type="project" value="UniProtKB-SubCell"/>
</dbReference>
<feature type="transmembrane region" description="Helical" evidence="8">
    <location>
        <begin position="135"/>
        <end position="155"/>
    </location>
</feature>
<dbReference type="InterPro" id="IPR007227">
    <property type="entry name" value="Cell_shape_determining_MreD"/>
</dbReference>
<protein>
    <submittedName>
        <fullName evidence="9">Rod shape-determining protein MreD</fullName>
    </submittedName>
</protein>
<name>A0A1M5AGA0_9FIRM</name>
<dbReference type="STRING" id="1123243.SAMN02745190_02301"/>
<feature type="transmembrane region" description="Helical" evidence="8">
    <location>
        <begin position="65"/>
        <end position="85"/>
    </location>
</feature>
<dbReference type="Pfam" id="PF04093">
    <property type="entry name" value="MreD"/>
    <property type="match status" value="1"/>
</dbReference>
<dbReference type="GO" id="GO:0008360">
    <property type="term" value="P:regulation of cell shape"/>
    <property type="evidence" value="ECO:0007669"/>
    <property type="project" value="UniProtKB-KW"/>
</dbReference>
<evidence type="ECO:0000256" key="1">
    <source>
        <dbReference type="ARBA" id="ARBA00004651"/>
    </source>
</evidence>
<feature type="transmembrane region" description="Helical" evidence="8">
    <location>
        <begin position="97"/>
        <end position="123"/>
    </location>
</feature>
<dbReference type="OrthoDB" id="9796616at2"/>
<dbReference type="AlphaFoldDB" id="A0A1M5AGA0"/>
<dbReference type="RefSeq" id="WP_072936408.1">
    <property type="nucleotide sequence ID" value="NZ_FQUG01000012.1"/>
</dbReference>
<sequence>MTRKYILWALFVLALYVIQSSLMPFISIHGISADLLLLFVVSVSFQKGSRNGSLVGFLSGLLQDLATGTFFGINIFIKMIVGYVCGRFSKQVFKEQFFLMIAAVVFASAFNYVIYASFMFMLGYSFNLLLQFNSVFMPMMFYNVVFSLPVHIGVCKMCERLQEDK</sequence>
<evidence type="ECO:0000256" key="5">
    <source>
        <dbReference type="ARBA" id="ARBA00022960"/>
    </source>
</evidence>
<evidence type="ECO:0000313" key="10">
    <source>
        <dbReference type="Proteomes" id="UP000184404"/>
    </source>
</evidence>
<evidence type="ECO:0000256" key="3">
    <source>
        <dbReference type="ARBA" id="ARBA00022475"/>
    </source>
</evidence>
<evidence type="ECO:0000256" key="2">
    <source>
        <dbReference type="ARBA" id="ARBA00007776"/>
    </source>
</evidence>
<organism evidence="9 10">
    <name type="scientific">Schwartzia succinivorans DSM 10502</name>
    <dbReference type="NCBI Taxonomy" id="1123243"/>
    <lineage>
        <taxon>Bacteria</taxon>
        <taxon>Bacillati</taxon>
        <taxon>Bacillota</taxon>
        <taxon>Negativicutes</taxon>
        <taxon>Selenomonadales</taxon>
        <taxon>Selenomonadaceae</taxon>
        <taxon>Schwartzia</taxon>
    </lineage>
</organism>
<keyword evidence="3" id="KW-1003">Cell membrane</keyword>
<dbReference type="InterPro" id="IPR017225">
    <property type="entry name" value="Cell_shape_determin_MreD_prd"/>
</dbReference>
<keyword evidence="7 8" id="KW-0472">Membrane</keyword>
<keyword evidence="10" id="KW-1185">Reference proteome</keyword>
<comment type="similarity">
    <text evidence="2">Belongs to the MreD family.</text>
</comment>
<evidence type="ECO:0000256" key="7">
    <source>
        <dbReference type="ARBA" id="ARBA00023136"/>
    </source>
</evidence>
<accession>A0A1M5AGA0</accession>
<keyword evidence="6 8" id="KW-1133">Transmembrane helix</keyword>
<evidence type="ECO:0000256" key="8">
    <source>
        <dbReference type="SAM" id="Phobius"/>
    </source>
</evidence>
<evidence type="ECO:0000256" key="6">
    <source>
        <dbReference type="ARBA" id="ARBA00022989"/>
    </source>
</evidence>